<proteinExistence type="predicted"/>
<evidence type="ECO:0000313" key="2">
    <source>
        <dbReference type="Proteomes" id="UP000482960"/>
    </source>
</evidence>
<keyword evidence="2" id="KW-1185">Reference proteome</keyword>
<dbReference type="EMBL" id="BLPG01000001">
    <property type="protein sequence ID" value="GFJ95196.1"/>
    <property type="molecule type" value="Genomic_DNA"/>
</dbReference>
<reference evidence="1 2" key="2">
    <citation type="submission" date="2020-03" db="EMBL/GenBank/DDBJ databases">
        <authorList>
            <person name="Ichikawa N."/>
            <person name="Kimura A."/>
            <person name="Kitahashi Y."/>
            <person name="Uohara A."/>
        </authorList>
    </citation>
    <scope>NUCLEOTIDE SEQUENCE [LARGE SCALE GENOMIC DNA]</scope>
    <source>
        <strain evidence="1 2">NBRC 108638</strain>
    </source>
</reference>
<dbReference type="Proteomes" id="UP000482960">
    <property type="component" value="Unassembled WGS sequence"/>
</dbReference>
<accession>A0A6V8LLZ9</accession>
<reference evidence="1 2" key="1">
    <citation type="submission" date="2020-03" db="EMBL/GenBank/DDBJ databases">
        <title>Whole genome shotgun sequence of Phytohabitans rumicis NBRC 108638.</title>
        <authorList>
            <person name="Komaki H."/>
            <person name="Tamura T."/>
        </authorList>
    </citation>
    <scope>NUCLEOTIDE SEQUENCE [LARGE SCALE GENOMIC DNA]</scope>
    <source>
        <strain evidence="1 2">NBRC 108638</strain>
    </source>
</reference>
<sequence>MTAVPECAPHANDRAGSAPPMTALPIDALAAAAQWTAVRADGVTPSTDIAIHDETVVVGEGPDGVAVRVTATAGAGGHALRRSIPAVDISGHTELRLSIRADRAAGHGGAPFFLELRLGSAAVPLGDPDNHWHRLLPVGTALVWESVRLSTHDLDPGVATAVNAIQLRCVATGRPFTVYLDDLVAVRPQMLADTDRAVVDRLSGISLAGQAVPVAVRAAGDPLPDAPAIDIVHIDLRFAPARVRDTRRLQDFTTEGARMVPPGAPYDIDYAVSAVADSRAGQAALIEAVVDRLAPADELTFHSDRLPVDLVWISRRQRLATGSGPDPVLHYRVEARSPSAAGQPVRDVREVEVFVDQEAA</sequence>
<dbReference type="AlphaFoldDB" id="A0A6V8LLZ9"/>
<protein>
    <submittedName>
        <fullName evidence="1">Uncharacterized protein</fullName>
    </submittedName>
</protein>
<name>A0A6V8LLZ9_9ACTN</name>
<comment type="caution">
    <text evidence="1">The sequence shown here is derived from an EMBL/GenBank/DDBJ whole genome shotgun (WGS) entry which is preliminary data.</text>
</comment>
<organism evidence="1 2">
    <name type="scientific">Phytohabitans rumicis</name>
    <dbReference type="NCBI Taxonomy" id="1076125"/>
    <lineage>
        <taxon>Bacteria</taxon>
        <taxon>Bacillati</taxon>
        <taxon>Actinomycetota</taxon>
        <taxon>Actinomycetes</taxon>
        <taxon>Micromonosporales</taxon>
        <taxon>Micromonosporaceae</taxon>
    </lineage>
</organism>
<gene>
    <name evidence="1" type="ORF">Prum_088380</name>
</gene>
<evidence type="ECO:0000313" key="1">
    <source>
        <dbReference type="EMBL" id="GFJ95196.1"/>
    </source>
</evidence>